<proteinExistence type="predicted"/>
<evidence type="ECO:0000313" key="2">
    <source>
        <dbReference type="Proteomes" id="UP000250078"/>
    </source>
</evidence>
<protein>
    <submittedName>
        <fullName evidence="1">Uncharacterized protein</fullName>
    </submittedName>
</protein>
<dbReference type="Proteomes" id="UP000250078">
    <property type="component" value="Unassembled WGS sequence"/>
</dbReference>
<organism evidence="1 2">
    <name type="scientific">Cenococcum geophilum 1.58</name>
    <dbReference type="NCBI Taxonomy" id="794803"/>
    <lineage>
        <taxon>Eukaryota</taxon>
        <taxon>Fungi</taxon>
        <taxon>Dikarya</taxon>
        <taxon>Ascomycota</taxon>
        <taxon>Pezizomycotina</taxon>
        <taxon>Dothideomycetes</taxon>
        <taxon>Pleosporomycetidae</taxon>
        <taxon>Gloniales</taxon>
        <taxon>Gloniaceae</taxon>
        <taxon>Cenococcum</taxon>
    </lineage>
</organism>
<reference evidence="1 2" key="1">
    <citation type="journal article" date="2016" name="Nat. Commun.">
        <title>Ectomycorrhizal ecology is imprinted in the genome of the dominant symbiotic fungus Cenococcum geophilum.</title>
        <authorList>
            <consortium name="DOE Joint Genome Institute"/>
            <person name="Peter M."/>
            <person name="Kohler A."/>
            <person name="Ohm R.A."/>
            <person name="Kuo A."/>
            <person name="Krutzmann J."/>
            <person name="Morin E."/>
            <person name="Arend M."/>
            <person name="Barry K.W."/>
            <person name="Binder M."/>
            <person name="Choi C."/>
            <person name="Clum A."/>
            <person name="Copeland A."/>
            <person name="Grisel N."/>
            <person name="Haridas S."/>
            <person name="Kipfer T."/>
            <person name="LaButti K."/>
            <person name="Lindquist E."/>
            <person name="Lipzen A."/>
            <person name="Maire R."/>
            <person name="Meier B."/>
            <person name="Mihaltcheva S."/>
            <person name="Molinier V."/>
            <person name="Murat C."/>
            <person name="Poggeler S."/>
            <person name="Quandt C.A."/>
            <person name="Sperisen C."/>
            <person name="Tritt A."/>
            <person name="Tisserant E."/>
            <person name="Crous P.W."/>
            <person name="Henrissat B."/>
            <person name="Nehls U."/>
            <person name="Egli S."/>
            <person name="Spatafora J.W."/>
            <person name="Grigoriev I.V."/>
            <person name="Martin F.M."/>
        </authorList>
    </citation>
    <scope>NUCLEOTIDE SEQUENCE [LARGE SCALE GENOMIC DNA]</scope>
    <source>
        <strain evidence="1 2">1.58</strain>
    </source>
</reference>
<gene>
    <name evidence="1" type="ORF">K441DRAFT_701193</name>
</gene>
<keyword evidence="2" id="KW-1185">Reference proteome</keyword>
<accession>A0ACC8EN19</accession>
<evidence type="ECO:0000313" key="1">
    <source>
        <dbReference type="EMBL" id="OCK87471.1"/>
    </source>
</evidence>
<dbReference type="EMBL" id="KV748260">
    <property type="protein sequence ID" value="OCK87471.1"/>
    <property type="molecule type" value="Genomic_DNA"/>
</dbReference>
<sequence length="751" mass="81147">MADTMRPMSFLPAIKCSDCGMEIEISKLADHVCSSTPARTLITDTSTNQKPIAEEETPLQISPKSKLDRAATFSNGLASKSSGLLKPGRMPPPPRIDSSAANKPFMPHDQLTSMGNYSDPKSLSPMSPGGGYRPPYKMVRSATSPMPRLFRPPSPDLSSNMDCAFPPFPTVRSTTPEPKSKPKDKLNPSHNHRYAEADPLFAPLSPRTNGSASVLKRMNTIAPGPFDARVGKSLERSTSAGKSAESMHKRSATQSSISSSTKGHAQRPSTSGSERFRSSTLLNGAVGLPARPKPGPPTRPARPEGIDAFLERLQEQANELAKETLNPENRSRTFPLRKESQDTVDFPPMSLSRQPSEPSGLQKRPANLTEPSSELDQGTFTGLPSQPKAPNIFPLRSASRSGSRAGTRLDDMPLVPSILTMQRDLPGKPLHTPSDSGASDDSASSGSAASSRSSPPASEASGLSRRPSKASPIESLASIDEQIPRTLSPEPLSKPVSDAPPAGLRPLTPQSRPGGRNGLIGYNRGHAPEPLLLPGANGVADAPESPMDPAIQRGLFSQRRPSNTTISKPAPQANLSTSPPKDVNEPAVRRGPSPSPSVNRRGTTASKGKCRGCSEPIVGKSVKAADGRLTGRYHKQCFVCQTCRAPFQTADFYVISNFPYCERHYHQLNGSLCKACDRGIEGQYLETNQRQKFHPNCFSCQHCMIQLRDDYFEVGGKVFCERHAFHAAQKNTFLGPGRRNPERRTTRLMMM</sequence>
<name>A0ACC8EN19_9PEZI</name>